<feature type="signal peptide" evidence="7">
    <location>
        <begin position="1"/>
        <end position="21"/>
    </location>
</feature>
<keyword evidence="4 6" id="KW-1015">Disulfide bond</keyword>
<dbReference type="InterPro" id="IPR045797">
    <property type="entry name" value="EVA_Class_A"/>
</dbReference>
<comment type="function">
    <text evidence="6">Salivary chemokine-binding protein which binds to host chemokines.</text>
</comment>
<dbReference type="GO" id="GO:0005576">
    <property type="term" value="C:extracellular region"/>
    <property type="evidence" value="ECO:0007669"/>
    <property type="project" value="UniProtKB-SubCell"/>
</dbReference>
<comment type="subcellular location">
    <subcellularLocation>
        <location evidence="1 6">Secreted</location>
    </subcellularLocation>
</comment>
<dbReference type="GO" id="GO:0019957">
    <property type="term" value="F:C-C chemokine binding"/>
    <property type="evidence" value="ECO:0007669"/>
    <property type="project" value="InterPro"/>
</dbReference>
<dbReference type="Pfam" id="PF19429">
    <property type="entry name" value="EVA_Class_A"/>
    <property type="match status" value="1"/>
</dbReference>
<evidence type="ECO:0000256" key="3">
    <source>
        <dbReference type="ARBA" id="ARBA00022729"/>
    </source>
</evidence>
<dbReference type="EMBL" id="GFPF01000385">
    <property type="protein sequence ID" value="MAA11531.1"/>
    <property type="molecule type" value="Transcribed_RNA"/>
</dbReference>
<sequence>MIIVSIPMLATLFATVKGTNGQEVKDEANKFTSTTCPPEPTLKSYAMLQNGTPVMIPVGPFPVCSCQSDGTNWTAPDGQPCLTLALGYNEEWTRKYGTCHNGTCLLTVIPRGCSNPRTQKKQGNQPSVGCAYTCLTANFTREFNYHPPGTNCTIRVGCSSQCAGGSKQTVSVKQTNVECIAIDVEDAQKMQPFLGYGCPVGRCKGDGTCKRSGLTVECWKP</sequence>
<proteinExistence type="predicted"/>
<organism evidence="8">
    <name type="scientific">Rhipicephalus zambeziensis</name>
    <dbReference type="NCBI Taxonomy" id="60191"/>
    <lineage>
        <taxon>Eukaryota</taxon>
        <taxon>Metazoa</taxon>
        <taxon>Ecdysozoa</taxon>
        <taxon>Arthropoda</taxon>
        <taxon>Chelicerata</taxon>
        <taxon>Arachnida</taxon>
        <taxon>Acari</taxon>
        <taxon>Parasitiformes</taxon>
        <taxon>Ixodida</taxon>
        <taxon>Ixodoidea</taxon>
        <taxon>Ixodidae</taxon>
        <taxon>Rhipicephalinae</taxon>
        <taxon>Rhipicephalus</taxon>
        <taxon>Rhipicephalus</taxon>
    </lineage>
</organism>
<dbReference type="Gene3D" id="2.30.130.100">
    <property type="match status" value="1"/>
</dbReference>
<evidence type="ECO:0000256" key="6">
    <source>
        <dbReference type="RuleBase" id="RU369006"/>
    </source>
</evidence>
<evidence type="ECO:0000256" key="2">
    <source>
        <dbReference type="ARBA" id="ARBA00022525"/>
    </source>
</evidence>
<keyword evidence="5 6" id="KW-0325">Glycoprotein</keyword>
<name>A0A224YAV4_9ACAR</name>
<evidence type="ECO:0000256" key="4">
    <source>
        <dbReference type="ARBA" id="ARBA00023157"/>
    </source>
</evidence>
<protein>
    <recommendedName>
        <fullName evidence="6">Evasin</fullName>
    </recommendedName>
</protein>
<keyword evidence="3 6" id="KW-0732">Signal</keyword>
<evidence type="ECO:0000256" key="7">
    <source>
        <dbReference type="SAM" id="SignalP"/>
    </source>
</evidence>
<evidence type="ECO:0000313" key="8">
    <source>
        <dbReference type="EMBL" id="MAA11531.1"/>
    </source>
</evidence>
<feature type="chain" id="PRO_5012217510" description="Evasin" evidence="7">
    <location>
        <begin position="22"/>
        <end position="221"/>
    </location>
</feature>
<evidence type="ECO:0000256" key="5">
    <source>
        <dbReference type="ARBA" id="ARBA00023180"/>
    </source>
</evidence>
<evidence type="ECO:0000256" key="1">
    <source>
        <dbReference type="ARBA" id="ARBA00004613"/>
    </source>
</evidence>
<accession>A0A224YAV4</accession>
<reference evidence="8" key="1">
    <citation type="journal article" date="2017" name="Parasit. Vectors">
        <title>Sialotranscriptomics of Rhipicephalus zambeziensis reveals intricate expression profiles of secretory proteins and suggests tight temporal transcriptional regulation during blood-feeding.</title>
        <authorList>
            <person name="de Castro M.H."/>
            <person name="de Klerk D."/>
            <person name="Pienaar R."/>
            <person name="Rees D.J.G."/>
            <person name="Mans B.J."/>
        </authorList>
    </citation>
    <scope>NUCLEOTIDE SEQUENCE</scope>
    <source>
        <tissue evidence="8">Salivary glands</tissue>
    </source>
</reference>
<dbReference type="AlphaFoldDB" id="A0A224YAV4"/>
<keyword evidence="2 6" id="KW-0964">Secreted</keyword>